<name>A0A226WMH4_CABSO</name>
<evidence type="ECO:0000256" key="1">
    <source>
        <dbReference type="SAM" id="MobiDB-lite"/>
    </source>
</evidence>
<comment type="caution">
    <text evidence="2">The sequence shown here is derived from an EMBL/GenBank/DDBJ whole genome shotgun (WGS) entry which is preliminary data.</text>
</comment>
<accession>A0A226WMH4</accession>
<protein>
    <submittedName>
        <fullName evidence="2">Uncharacterized protein</fullName>
    </submittedName>
</protein>
<evidence type="ECO:0000313" key="2">
    <source>
        <dbReference type="EMBL" id="OXC71999.1"/>
    </source>
</evidence>
<reference evidence="3" key="1">
    <citation type="submission" date="2017-01" db="EMBL/GenBank/DDBJ databases">
        <title>Genome Analysis of Deinococcus marmoris KOPRI26562.</title>
        <authorList>
            <person name="Kim J.H."/>
            <person name="Oh H.-M."/>
        </authorList>
    </citation>
    <scope>NUCLEOTIDE SEQUENCE [LARGE SCALE GENOMIC DNA]</scope>
    <source>
        <strain evidence="3">PAMC 26633</strain>
    </source>
</reference>
<dbReference type="RefSeq" id="WP_179258623.1">
    <property type="nucleotide sequence ID" value="NZ_MTHB01000288.1"/>
</dbReference>
<sequence>MSKTNAYVEHRPLSSEKGTATTHHVVIVDHKEVRNVSTQKEAADWAVTKGYAVHVARERHLQDRATPAHWRAYP</sequence>
<feature type="region of interest" description="Disordered" evidence="1">
    <location>
        <begin position="1"/>
        <end position="21"/>
    </location>
</feature>
<dbReference type="EMBL" id="MTHB01000288">
    <property type="protein sequence ID" value="OXC71999.1"/>
    <property type="molecule type" value="Genomic_DNA"/>
</dbReference>
<dbReference type="AlphaFoldDB" id="A0A226WMH4"/>
<evidence type="ECO:0000313" key="3">
    <source>
        <dbReference type="Proteomes" id="UP000214720"/>
    </source>
</evidence>
<organism evidence="2 3">
    <name type="scientific">Caballeronia sordidicola</name>
    <name type="common">Burkholderia sordidicola</name>
    <dbReference type="NCBI Taxonomy" id="196367"/>
    <lineage>
        <taxon>Bacteria</taxon>
        <taxon>Pseudomonadati</taxon>
        <taxon>Pseudomonadota</taxon>
        <taxon>Betaproteobacteria</taxon>
        <taxon>Burkholderiales</taxon>
        <taxon>Burkholderiaceae</taxon>
        <taxon>Caballeronia</taxon>
    </lineage>
</organism>
<gene>
    <name evidence="2" type="ORF">BSU04_44255</name>
</gene>
<dbReference type="Proteomes" id="UP000214720">
    <property type="component" value="Unassembled WGS sequence"/>
</dbReference>
<proteinExistence type="predicted"/>